<evidence type="ECO:0000313" key="3">
    <source>
        <dbReference type="EnsemblMetazoa" id="ASIC006634-PA"/>
    </source>
</evidence>
<gene>
    <name evidence="2" type="ORF">ZHAS_00006634</name>
</gene>
<protein>
    <submittedName>
        <fullName evidence="2 3">AMP-binding protein</fullName>
    </submittedName>
</protein>
<accession>A0A084VMT8</accession>
<reference evidence="2 4" key="1">
    <citation type="journal article" date="2014" name="BMC Genomics">
        <title>Genome sequence of Anopheles sinensis provides insight into genetics basis of mosquito competence for malaria parasites.</title>
        <authorList>
            <person name="Zhou D."/>
            <person name="Zhang D."/>
            <person name="Ding G."/>
            <person name="Shi L."/>
            <person name="Hou Q."/>
            <person name="Ye Y."/>
            <person name="Xu Y."/>
            <person name="Zhou H."/>
            <person name="Xiong C."/>
            <person name="Li S."/>
            <person name="Yu J."/>
            <person name="Hong S."/>
            <person name="Yu X."/>
            <person name="Zou P."/>
            <person name="Chen C."/>
            <person name="Chang X."/>
            <person name="Wang W."/>
            <person name="Lv Y."/>
            <person name="Sun Y."/>
            <person name="Ma L."/>
            <person name="Shen B."/>
            <person name="Zhu C."/>
        </authorList>
    </citation>
    <scope>NUCLEOTIDE SEQUENCE [LARGE SCALE GENOMIC DNA]</scope>
</reference>
<proteinExistence type="predicted"/>
<sequence length="82" mass="9027">MSRVSQKVSEQEGVEASNPCPSGPSLLPDWSENAHQQQGQGHEPCDGPRVRVKGGFQAKLRRLRTPRRSMPPNLSWVSCFGA</sequence>
<name>A0A084VMT8_ANOSI</name>
<dbReference type="VEuPathDB" id="VectorBase:ASIC006634"/>
<dbReference type="AlphaFoldDB" id="A0A084VMT8"/>
<keyword evidence="4" id="KW-1185">Reference proteome</keyword>
<evidence type="ECO:0000256" key="1">
    <source>
        <dbReference type="SAM" id="MobiDB-lite"/>
    </source>
</evidence>
<dbReference type="EMBL" id="ATLV01014626">
    <property type="status" value="NOT_ANNOTATED_CDS"/>
    <property type="molecule type" value="Genomic_DNA"/>
</dbReference>
<evidence type="ECO:0000313" key="2">
    <source>
        <dbReference type="EMBL" id="KFB39282.1"/>
    </source>
</evidence>
<dbReference type="EMBL" id="KE524975">
    <property type="protein sequence ID" value="KFB39282.1"/>
    <property type="molecule type" value="Genomic_DNA"/>
</dbReference>
<evidence type="ECO:0000313" key="4">
    <source>
        <dbReference type="Proteomes" id="UP000030765"/>
    </source>
</evidence>
<dbReference type="EnsemblMetazoa" id="ASIC006634-RA">
    <property type="protein sequence ID" value="ASIC006634-PA"/>
    <property type="gene ID" value="ASIC006634"/>
</dbReference>
<feature type="region of interest" description="Disordered" evidence="1">
    <location>
        <begin position="1"/>
        <end position="51"/>
    </location>
</feature>
<dbReference type="Proteomes" id="UP000030765">
    <property type="component" value="Unassembled WGS sequence"/>
</dbReference>
<organism evidence="2">
    <name type="scientific">Anopheles sinensis</name>
    <name type="common">Mosquito</name>
    <dbReference type="NCBI Taxonomy" id="74873"/>
    <lineage>
        <taxon>Eukaryota</taxon>
        <taxon>Metazoa</taxon>
        <taxon>Ecdysozoa</taxon>
        <taxon>Arthropoda</taxon>
        <taxon>Hexapoda</taxon>
        <taxon>Insecta</taxon>
        <taxon>Pterygota</taxon>
        <taxon>Neoptera</taxon>
        <taxon>Endopterygota</taxon>
        <taxon>Diptera</taxon>
        <taxon>Nematocera</taxon>
        <taxon>Culicoidea</taxon>
        <taxon>Culicidae</taxon>
        <taxon>Anophelinae</taxon>
        <taxon>Anopheles</taxon>
    </lineage>
</organism>
<reference evidence="3" key="2">
    <citation type="submission" date="2020-05" db="UniProtKB">
        <authorList>
            <consortium name="EnsemblMetazoa"/>
        </authorList>
    </citation>
    <scope>IDENTIFICATION</scope>
</reference>